<feature type="compositionally biased region" description="Acidic residues" evidence="1">
    <location>
        <begin position="38"/>
        <end position="50"/>
    </location>
</feature>
<name>A0A9P8VD18_9PEZI</name>
<evidence type="ECO:0000313" key="2">
    <source>
        <dbReference type="EMBL" id="KAH6687984.1"/>
    </source>
</evidence>
<dbReference type="EMBL" id="JAGSXJ010000010">
    <property type="protein sequence ID" value="KAH6687984.1"/>
    <property type="molecule type" value="Genomic_DNA"/>
</dbReference>
<evidence type="ECO:0000256" key="1">
    <source>
        <dbReference type="SAM" id="MobiDB-lite"/>
    </source>
</evidence>
<feature type="compositionally biased region" description="Pro residues" evidence="1">
    <location>
        <begin position="62"/>
        <end position="80"/>
    </location>
</feature>
<evidence type="ECO:0000313" key="3">
    <source>
        <dbReference type="Proteomes" id="UP000770015"/>
    </source>
</evidence>
<dbReference type="AlphaFoldDB" id="A0A9P8VD18"/>
<sequence length="179" mass="19571">MPSSKGQDAAAQLSRLTLDEPRKAAQPKKSKKQPVADSWEDESSGSEDDTQPGQKDTSSAVPPSPAPQGPGSKAPPPTPSTPSYSSASDPSLPWAASTSTSRSPAVDDDERRRPEKTDAVARRMIASALGVKVPRMTEEQRAYDRSVREQERKRREQDKADEARRREEAEKAKAAMWDD</sequence>
<comment type="caution">
    <text evidence="2">The sequence shown here is derived from an EMBL/GenBank/DDBJ whole genome shotgun (WGS) entry which is preliminary data.</text>
</comment>
<feature type="compositionally biased region" description="Basic and acidic residues" evidence="1">
    <location>
        <begin position="109"/>
        <end position="121"/>
    </location>
</feature>
<dbReference type="OrthoDB" id="5418203at2759"/>
<proteinExistence type="predicted"/>
<feature type="compositionally biased region" description="Low complexity" evidence="1">
    <location>
        <begin position="81"/>
        <end position="93"/>
    </location>
</feature>
<dbReference type="Proteomes" id="UP000770015">
    <property type="component" value="Unassembled WGS sequence"/>
</dbReference>
<reference evidence="2" key="1">
    <citation type="journal article" date="2021" name="Nat. Commun.">
        <title>Genetic determinants of endophytism in the Arabidopsis root mycobiome.</title>
        <authorList>
            <person name="Mesny F."/>
            <person name="Miyauchi S."/>
            <person name="Thiergart T."/>
            <person name="Pickel B."/>
            <person name="Atanasova L."/>
            <person name="Karlsson M."/>
            <person name="Huettel B."/>
            <person name="Barry K.W."/>
            <person name="Haridas S."/>
            <person name="Chen C."/>
            <person name="Bauer D."/>
            <person name="Andreopoulos W."/>
            <person name="Pangilinan J."/>
            <person name="LaButti K."/>
            <person name="Riley R."/>
            <person name="Lipzen A."/>
            <person name="Clum A."/>
            <person name="Drula E."/>
            <person name="Henrissat B."/>
            <person name="Kohler A."/>
            <person name="Grigoriev I.V."/>
            <person name="Martin F.M."/>
            <person name="Hacquard S."/>
        </authorList>
    </citation>
    <scope>NUCLEOTIDE SEQUENCE</scope>
    <source>
        <strain evidence="2">MPI-SDFR-AT-0117</strain>
    </source>
</reference>
<protein>
    <submittedName>
        <fullName evidence="2">Uncharacterized protein</fullName>
    </submittedName>
</protein>
<feature type="compositionally biased region" description="Basic and acidic residues" evidence="1">
    <location>
        <begin position="135"/>
        <end position="173"/>
    </location>
</feature>
<gene>
    <name evidence="2" type="ORF">F5X68DRAFT_206656</name>
</gene>
<accession>A0A9P8VD18</accession>
<feature type="region of interest" description="Disordered" evidence="1">
    <location>
        <begin position="1"/>
        <end position="179"/>
    </location>
</feature>
<organism evidence="2 3">
    <name type="scientific">Plectosphaerella plurivora</name>
    <dbReference type="NCBI Taxonomy" id="936078"/>
    <lineage>
        <taxon>Eukaryota</taxon>
        <taxon>Fungi</taxon>
        <taxon>Dikarya</taxon>
        <taxon>Ascomycota</taxon>
        <taxon>Pezizomycotina</taxon>
        <taxon>Sordariomycetes</taxon>
        <taxon>Hypocreomycetidae</taxon>
        <taxon>Glomerellales</taxon>
        <taxon>Plectosphaerellaceae</taxon>
        <taxon>Plectosphaerella</taxon>
    </lineage>
</organism>
<keyword evidence="3" id="KW-1185">Reference proteome</keyword>